<reference evidence="2 3" key="1">
    <citation type="submission" date="2024-01" db="EMBL/GenBank/DDBJ databases">
        <title>A draft genome for the cacao thread blight pathogen Marasmiellus scandens.</title>
        <authorList>
            <person name="Baruah I.K."/>
            <person name="Leung J."/>
            <person name="Bukari Y."/>
            <person name="Amoako-Attah I."/>
            <person name="Meinhardt L.W."/>
            <person name="Bailey B.A."/>
            <person name="Cohen S.P."/>
        </authorList>
    </citation>
    <scope>NUCLEOTIDE SEQUENCE [LARGE SCALE GENOMIC DNA]</scope>
    <source>
        <strain evidence="2 3">GH-19</strain>
    </source>
</reference>
<comment type="caution">
    <text evidence="2">The sequence shown here is derived from an EMBL/GenBank/DDBJ whole genome shotgun (WGS) entry which is preliminary data.</text>
</comment>
<keyword evidence="3" id="KW-1185">Reference proteome</keyword>
<evidence type="ECO:0000313" key="3">
    <source>
        <dbReference type="Proteomes" id="UP001498398"/>
    </source>
</evidence>
<gene>
    <name evidence="2" type="ORF">VKT23_012112</name>
</gene>
<name>A0ABR1J9K5_9AGAR</name>
<accession>A0ABR1J9K5</accession>
<evidence type="ECO:0000313" key="2">
    <source>
        <dbReference type="EMBL" id="KAK7452711.1"/>
    </source>
</evidence>
<evidence type="ECO:0000256" key="1">
    <source>
        <dbReference type="SAM" id="SignalP"/>
    </source>
</evidence>
<dbReference type="Proteomes" id="UP001498398">
    <property type="component" value="Unassembled WGS sequence"/>
</dbReference>
<proteinExistence type="predicted"/>
<protein>
    <submittedName>
        <fullName evidence="2">Uncharacterized protein</fullName>
    </submittedName>
</protein>
<organism evidence="2 3">
    <name type="scientific">Marasmiellus scandens</name>
    <dbReference type="NCBI Taxonomy" id="2682957"/>
    <lineage>
        <taxon>Eukaryota</taxon>
        <taxon>Fungi</taxon>
        <taxon>Dikarya</taxon>
        <taxon>Basidiomycota</taxon>
        <taxon>Agaricomycotina</taxon>
        <taxon>Agaricomycetes</taxon>
        <taxon>Agaricomycetidae</taxon>
        <taxon>Agaricales</taxon>
        <taxon>Marasmiineae</taxon>
        <taxon>Omphalotaceae</taxon>
        <taxon>Marasmiellus</taxon>
    </lineage>
</organism>
<dbReference type="EMBL" id="JBANRG010000028">
    <property type="protein sequence ID" value="KAK7452711.1"/>
    <property type="molecule type" value="Genomic_DNA"/>
</dbReference>
<sequence>MKFFSTLLTTLLVSLAIGVTTTSAAIIPEDAADSEIINAGPQAAAVLKAE</sequence>
<feature type="chain" id="PRO_5046420034" evidence="1">
    <location>
        <begin position="25"/>
        <end position="50"/>
    </location>
</feature>
<feature type="signal peptide" evidence="1">
    <location>
        <begin position="1"/>
        <end position="24"/>
    </location>
</feature>
<keyword evidence="1" id="KW-0732">Signal</keyword>